<evidence type="ECO:0000256" key="6">
    <source>
        <dbReference type="ARBA" id="ARBA00022683"/>
    </source>
</evidence>
<keyword evidence="9" id="KW-1185">Reference proteome</keyword>
<evidence type="ECO:0000256" key="2">
    <source>
        <dbReference type="ARBA" id="ARBA00022448"/>
    </source>
</evidence>
<evidence type="ECO:0000256" key="5">
    <source>
        <dbReference type="ARBA" id="ARBA00022679"/>
    </source>
</evidence>
<feature type="domain" description="PTS EIIA type-2" evidence="7">
    <location>
        <begin position="1"/>
        <end position="146"/>
    </location>
</feature>
<dbReference type="InterPro" id="IPR004715">
    <property type="entry name" value="PTS_IIA_fruc"/>
</dbReference>
<accession>A0A9X2CMF1</accession>
<dbReference type="PANTHER" id="PTHR47738">
    <property type="entry name" value="PTS SYSTEM FRUCTOSE-LIKE EIIA COMPONENT-RELATED"/>
    <property type="match status" value="1"/>
</dbReference>
<dbReference type="GO" id="GO:0005737">
    <property type="term" value="C:cytoplasm"/>
    <property type="evidence" value="ECO:0007669"/>
    <property type="project" value="UniProtKB-SubCell"/>
</dbReference>
<evidence type="ECO:0000256" key="3">
    <source>
        <dbReference type="ARBA" id="ARBA00022553"/>
    </source>
</evidence>
<dbReference type="InterPro" id="IPR016152">
    <property type="entry name" value="PTrfase/Anion_transptr"/>
</dbReference>
<dbReference type="Pfam" id="PF00359">
    <property type="entry name" value="PTS_EIIA_2"/>
    <property type="match status" value="1"/>
</dbReference>
<keyword evidence="4 8" id="KW-0762">Sugar transport</keyword>
<dbReference type="PROSITE" id="PS51094">
    <property type="entry name" value="PTS_EIIA_TYPE_2"/>
    <property type="match status" value="1"/>
</dbReference>
<dbReference type="FunFam" id="3.40.930.10:FF:000009">
    <property type="entry name" value="PTS system, fructose specific IIABC component"/>
    <property type="match status" value="1"/>
</dbReference>
<keyword evidence="2" id="KW-0813">Transport</keyword>
<dbReference type="CDD" id="cd00211">
    <property type="entry name" value="PTS_IIA_fru"/>
    <property type="match status" value="1"/>
</dbReference>
<evidence type="ECO:0000259" key="7">
    <source>
        <dbReference type="PROSITE" id="PS51094"/>
    </source>
</evidence>
<dbReference type="NCBIfam" id="TIGR00848">
    <property type="entry name" value="fruA"/>
    <property type="match status" value="1"/>
</dbReference>
<gene>
    <name evidence="8" type="ORF">MF646_00265</name>
</gene>
<keyword evidence="6" id="KW-0598">Phosphotransferase system</keyword>
<reference evidence="8" key="1">
    <citation type="submission" date="2022-02" db="EMBL/GenBank/DDBJ databases">
        <title>Halalkalibacter sp. nov. isolated from Lonar Lake, India.</title>
        <authorList>
            <person name="Joshi A."/>
            <person name="Thite S."/>
            <person name="Lodha T."/>
        </authorList>
    </citation>
    <scope>NUCLEOTIDE SEQUENCE</scope>
    <source>
        <strain evidence="8">MEB205</strain>
    </source>
</reference>
<name>A0A9X2CMF1_9BACI</name>
<dbReference type="GO" id="GO:0009401">
    <property type="term" value="P:phosphoenolpyruvate-dependent sugar phosphotransferase system"/>
    <property type="evidence" value="ECO:0007669"/>
    <property type="project" value="UniProtKB-KW"/>
</dbReference>
<dbReference type="InterPro" id="IPR002178">
    <property type="entry name" value="PTS_EIIA_type-2_dom"/>
</dbReference>
<evidence type="ECO:0000256" key="1">
    <source>
        <dbReference type="ARBA" id="ARBA00004496"/>
    </source>
</evidence>
<dbReference type="AlphaFoldDB" id="A0A9X2CMF1"/>
<sequence>MVINRELVCLDLKAKDKLEAIHELGELAYSIGRVKSKDKYIEAVINRENDFSTAVGYSIAIPHGKSNEVIEPFVAFGRLNEGIVWEGSEAQEVRLVFLIGVPEHNSGDVHLHVLANISRNLMDANFRNQLLTAGSIDEISSVLQAVEIQ</sequence>
<dbReference type="InterPro" id="IPR051541">
    <property type="entry name" value="PTS_SugarTrans_NitroReg"/>
</dbReference>
<dbReference type="GO" id="GO:0016020">
    <property type="term" value="C:membrane"/>
    <property type="evidence" value="ECO:0007669"/>
    <property type="project" value="InterPro"/>
</dbReference>
<protein>
    <submittedName>
        <fullName evidence="8">PTS sugar transporter subunit IIA</fullName>
    </submittedName>
</protein>
<dbReference type="PANTHER" id="PTHR47738:SF2">
    <property type="entry name" value="PTS SYSTEM FRUCTOSE-LIKE EIIA COMPONENT"/>
    <property type="match status" value="1"/>
</dbReference>
<dbReference type="GO" id="GO:0008982">
    <property type="term" value="F:protein-N(PI)-phosphohistidine-sugar phosphotransferase activity"/>
    <property type="evidence" value="ECO:0007669"/>
    <property type="project" value="InterPro"/>
</dbReference>
<evidence type="ECO:0000256" key="4">
    <source>
        <dbReference type="ARBA" id="ARBA00022597"/>
    </source>
</evidence>
<evidence type="ECO:0000313" key="8">
    <source>
        <dbReference type="EMBL" id="MCL7745543.1"/>
    </source>
</evidence>
<organism evidence="8 9">
    <name type="scientific">Halalkalibacter alkaliphilus</name>
    <dbReference type="NCBI Taxonomy" id="2917993"/>
    <lineage>
        <taxon>Bacteria</taxon>
        <taxon>Bacillati</taxon>
        <taxon>Bacillota</taxon>
        <taxon>Bacilli</taxon>
        <taxon>Bacillales</taxon>
        <taxon>Bacillaceae</taxon>
        <taxon>Halalkalibacter</taxon>
    </lineage>
</organism>
<dbReference type="PROSITE" id="PS00372">
    <property type="entry name" value="PTS_EIIA_TYPE_2_HIS"/>
    <property type="match status" value="1"/>
</dbReference>
<dbReference type="Gene3D" id="3.40.930.10">
    <property type="entry name" value="Mannitol-specific EII, Chain A"/>
    <property type="match status" value="1"/>
</dbReference>
<proteinExistence type="predicted"/>
<comment type="subcellular location">
    <subcellularLocation>
        <location evidence="1">Cytoplasm</location>
    </subcellularLocation>
</comment>
<dbReference type="EMBL" id="JAKRYL010000001">
    <property type="protein sequence ID" value="MCL7745543.1"/>
    <property type="molecule type" value="Genomic_DNA"/>
</dbReference>
<dbReference type="Proteomes" id="UP001139150">
    <property type="component" value="Unassembled WGS sequence"/>
</dbReference>
<comment type="caution">
    <text evidence="8">The sequence shown here is derived from an EMBL/GenBank/DDBJ whole genome shotgun (WGS) entry which is preliminary data.</text>
</comment>
<dbReference type="RefSeq" id="WP_250094483.1">
    <property type="nucleotide sequence ID" value="NZ_JAKRYL010000001.1"/>
</dbReference>
<keyword evidence="3" id="KW-0597">Phosphoprotein</keyword>
<keyword evidence="5" id="KW-0808">Transferase</keyword>
<dbReference type="SUPFAM" id="SSF55804">
    <property type="entry name" value="Phoshotransferase/anion transport protein"/>
    <property type="match status" value="1"/>
</dbReference>
<evidence type="ECO:0000313" key="9">
    <source>
        <dbReference type="Proteomes" id="UP001139150"/>
    </source>
</evidence>